<sequence length="77" mass="7977">LKEMSDGLGGFVFVFTVSKCPAYCFGGIRRSGIDCALQSALTTKQTGREGDAGIKGTAVFTSHPPILGFGIGFAIGF</sequence>
<protein>
    <submittedName>
        <fullName evidence="1">Uncharacterized protein</fullName>
    </submittedName>
</protein>
<dbReference type="EMBL" id="ACEQ02000066">
    <property type="protein sequence ID" value="EEZ74301.1"/>
    <property type="molecule type" value="Genomic_DNA"/>
</dbReference>
<comment type="caution">
    <text evidence="1">The sequence shown here is derived from an EMBL/GenBank/DDBJ whole genome shotgun (WGS) entry which is preliminary data.</text>
</comment>
<proteinExistence type="predicted"/>
<dbReference type="Proteomes" id="UP000003843">
    <property type="component" value="Unassembled WGS sequence"/>
</dbReference>
<organism evidence="1 2">
    <name type="scientific">Neisseria lactamica ATCC 23970</name>
    <dbReference type="NCBI Taxonomy" id="546265"/>
    <lineage>
        <taxon>Bacteria</taxon>
        <taxon>Pseudomonadati</taxon>
        <taxon>Pseudomonadota</taxon>
        <taxon>Betaproteobacteria</taxon>
        <taxon>Neisseriales</taxon>
        <taxon>Neisseriaceae</taxon>
        <taxon>Neisseria</taxon>
    </lineage>
</organism>
<evidence type="ECO:0000313" key="2">
    <source>
        <dbReference type="Proteomes" id="UP000003843"/>
    </source>
</evidence>
<gene>
    <name evidence="1" type="ORF">NEILACOT_05687</name>
</gene>
<feature type="non-terminal residue" evidence="1">
    <location>
        <position position="1"/>
    </location>
</feature>
<dbReference type="AlphaFoldDB" id="D0WDQ0"/>
<reference evidence="1 2" key="1">
    <citation type="submission" date="2009-10" db="EMBL/GenBank/DDBJ databases">
        <authorList>
            <person name="Weinstock G."/>
            <person name="Sodergren E."/>
            <person name="Clifton S."/>
            <person name="Fulton L."/>
            <person name="Fulton B."/>
            <person name="Courtney L."/>
            <person name="Fronick C."/>
            <person name="Harrison M."/>
            <person name="Strong C."/>
            <person name="Farmer C."/>
            <person name="Delahaunty K."/>
            <person name="Markovic C."/>
            <person name="Hall O."/>
            <person name="Minx P."/>
            <person name="Tomlinson C."/>
            <person name="Mitreva M."/>
            <person name="Nelson J."/>
            <person name="Hou S."/>
            <person name="Wollam A."/>
            <person name="Pepin K.H."/>
            <person name="Johnson M."/>
            <person name="Bhonagiri V."/>
            <person name="Nash W.E."/>
            <person name="Warren W."/>
            <person name="Chinwalla A."/>
            <person name="Mardis E.R."/>
            <person name="Wilson R.K."/>
        </authorList>
    </citation>
    <scope>NUCLEOTIDE SEQUENCE [LARGE SCALE GENOMIC DNA]</scope>
    <source>
        <strain evidence="1 2">ATCC 23970</strain>
    </source>
</reference>
<accession>D0WDQ0</accession>
<name>D0WDQ0_NEILA</name>
<evidence type="ECO:0000313" key="1">
    <source>
        <dbReference type="EMBL" id="EEZ74301.1"/>
    </source>
</evidence>